<dbReference type="PRINTS" id="PR00884">
    <property type="entry name" value="RIBOSOMALHS6"/>
</dbReference>
<accession>A0A1W1ZEU9</accession>
<dbReference type="Proteomes" id="UP000192790">
    <property type="component" value="Unassembled WGS sequence"/>
</dbReference>
<dbReference type="EMBL" id="FWXW01000002">
    <property type="protein sequence ID" value="SMC47000.1"/>
    <property type="molecule type" value="Genomic_DNA"/>
</dbReference>
<gene>
    <name evidence="2" type="ORF">SAMN02745168_1022</name>
</gene>
<name>A0A1W1ZEU9_9FIRM</name>
<dbReference type="Pfam" id="PF01248">
    <property type="entry name" value="Ribosomal_L7Ae"/>
    <property type="match status" value="1"/>
</dbReference>
<evidence type="ECO:0000313" key="2">
    <source>
        <dbReference type="EMBL" id="SMC47000.1"/>
    </source>
</evidence>
<dbReference type="Gene3D" id="3.30.1330.30">
    <property type="match status" value="1"/>
</dbReference>
<keyword evidence="2" id="KW-0689">Ribosomal protein</keyword>
<evidence type="ECO:0000259" key="1">
    <source>
        <dbReference type="Pfam" id="PF01248"/>
    </source>
</evidence>
<reference evidence="2 3" key="1">
    <citation type="submission" date="2017-04" db="EMBL/GenBank/DDBJ databases">
        <authorList>
            <person name="Afonso C.L."/>
            <person name="Miller P.J."/>
            <person name="Scott M.A."/>
            <person name="Spackman E."/>
            <person name="Goraichik I."/>
            <person name="Dimitrov K.M."/>
            <person name="Suarez D.L."/>
            <person name="Swayne D.E."/>
        </authorList>
    </citation>
    <scope>NUCLEOTIDE SEQUENCE [LARGE SCALE GENOMIC DNA]</scope>
    <source>
        <strain evidence="2 3">DSM 12816</strain>
    </source>
</reference>
<keyword evidence="2" id="KW-0687">Ribonucleoprotein</keyword>
<protein>
    <submittedName>
        <fullName evidence="2">Large subunit ribosomal protein L7A</fullName>
    </submittedName>
</protein>
<dbReference type="GO" id="GO:0005840">
    <property type="term" value="C:ribosome"/>
    <property type="evidence" value="ECO:0007669"/>
    <property type="project" value="UniProtKB-KW"/>
</dbReference>
<feature type="domain" description="Ribosomal protein eL8/eL30/eS12/Gadd45" evidence="1">
    <location>
        <begin position="6"/>
        <end position="76"/>
    </location>
</feature>
<dbReference type="InterPro" id="IPR004038">
    <property type="entry name" value="Ribosomal_eL8/eL30/eS12/Gad45"/>
</dbReference>
<dbReference type="SUPFAM" id="SSF55315">
    <property type="entry name" value="L30e-like"/>
    <property type="match status" value="1"/>
</dbReference>
<sequence>MLSLLSTGKKVIGIKQSRKAIREGAAERAFLAQDADPEIRETMGELCQQHGVPAEAVPTMLELGRACGIEVGAAAAVLLK</sequence>
<dbReference type="AlphaFoldDB" id="A0A1W1ZEU9"/>
<keyword evidence="3" id="KW-1185">Reference proteome</keyword>
<organism evidence="2 3">
    <name type="scientific">Papillibacter cinnamivorans DSM 12816</name>
    <dbReference type="NCBI Taxonomy" id="1122930"/>
    <lineage>
        <taxon>Bacteria</taxon>
        <taxon>Bacillati</taxon>
        <taxon>Bacillota</taxon>
        <taxon>Clostridia</taxon>
        <taxon>Eubacteriales</taxon>
        <taxon>Oscillospiraceae</taxon>
        <taxon>Papillibacter</taxon>
    </lineage>
</organism>
<dbReference type="STRING" id="1122930.SAMN02745168_1022"/>
<evidence type="ECO:0000313" key="3">
    <source>
        <dbReference type="Proteomes" id="UP000192790"/>
    </source>
</evidence>
<dbReference type="RefSeq" id="WP_200809674.1">
    <property type="nucleotide sequence ID" value="NZ_FWXW01000002.1"/>
</dbReference>
<dbReference type="InterPro" id="IPR029064">
    <property type="entry name" value="Ribosomal_eL30-like_sf"/>
</dbReference>
<proteinExistence type="predicted"/>